<sequence>MSVLPSEGIGKRLAEYRRLAGLSARELAERAGAGLSRGVIANIESGRKADLTVDQLIAVCAVLGIPPSALALPVDQPKRFVRLSGQNADSVERRTVRSWAALEWFHGGNWVLDSDDGRPNAASTLSRAIAEGVREYVKYHVASAANIGHGTELENIEKGLKEAEENLRKLGVDLTDYKIDE</sequence>
<dbReference type="RefSeq" id="WP_166988981.1">
    <property type="nucleotide sequence ID" value="NZ_CP061169.1"/>
</dbReference>
<evidence type="ECO:0000256" key="1">
    <source>
        <dbReference type="SAM" id="Coils"/>
    </source>
</evidence>
<evidence type="ECO:0000313" key="4">
    <source>
        <dbReference type="Proteomes" id="UP000662814"/>
    </source>
</evidence>
<dbReference type="Proteomes" id="UP000662814">
    <property type="component" value="Chromosome"/>
</dbReference>
<dbReference type="PROSITE" id="PS50943">
    <property type="entry name" value="HTH_CROC1"/>
    <property type="match status" value="1"/>
</dbReference>
<accession>A0ABX6YLC9</accession>
<dbReference type="CDD" id="cd00093">
    <property type="entry name" value="HTH_XRE"/>
    <property type="match status" value="1"/>
</dbReference>
<feature type="coiled-coil region" evidence="1">
    <location>
        <begin position="153"/>
        <end position="180"/>
    </location>
</feature>
<dbReference type="InterPro" id="IPR001387">
    <property type="entry name" value="Cro/C1-type_HTH"/>
</dbReference>
<dbReference type="SUPFAM" id="SSF47413">
    <property type="entry name" value="lambda repressor-like DNA-binding domains"/>
    <property type="match status" value="1"/>
</dbReference>
<evidence type="ECO:0000259" key="2">
    <source>
        <dbReference type="PROSITE" id="PS50943"/>
    </source>
</evidence>
<protein>
    <submittedName>
        <fullName evidence="3">Helix-turn-helix transcriptional regulator</fullName>
    </submittedName>
</protein>
<keyword evidence="4" id="KW-1185">Reference proteome</keyword>
<dbReference type="EMBL" id="CP061169">
    <property type="protein sequence ID" value="QPZ39522.1"/>
    <property type="molecule type" value="Genomic_DNA"/>
</dbReference>
<dbReference type="InterPro" id="IPR010982">
    <property type="entry name" value="Lambda_DNA-bd_dom_sf"/>
</dbReference>
<name>A0ABX6YLC9_9MICO</name>
<proteinExistence type="predicted"/>
<dbReference type="Gene3D" id="1.10.260.40">
    <property type="entry name" value="lambda repressor-like DNA-binding domains"/>
    <property type="match status" value="1"/>
</dbReference>
<organism evidence="3 4">
    <name type="scientific">Paramicrobacterium chengjingii</name>
    <dbReference type="NCBI Taxonomy" id="2769067"/>
    <lineage>
        <taxon>Bacteria</taxon>
        <taxon>Bacillati</taxon>
        <taxon>Actinomycetota</taxon>
        <taxon>Actinomycetes</taxon>
        <taxon>Micrococcales</taxon>
        <taxon>Microbacteriaceae</taxon>
        <taxon>Paramicrobacterium</taxon>
    </lineage>
</organism>
<evidence type="ECO:0000313" key="3">
    <source>
        <dbReference type="EMBL" id="QPZ39522.1"/>
    </source>
</evidence>
<gene>
    <name evidence="3" type="ORF">HCR76_05555</name>
</gene>
<reference evidence="3 4" key="1">
    <citation type="submission" date="2020-12" db="EMBL/GenBank/DDBJ databases">
        <title>Microbacterium sp. HY060.</title>
        <authorList>
            <person name="Zhou J."/>
        </authorList>
    </citation>
    <scope>NUCLEOTIDE SEQUENCE [LARGE SCALE GENOMIC DNA]</scope>
    <source>
        <strain evidence="3 4">HY60</strain>
    </source>
</reference>
<dbReference type="SMART" id="SM00530">
    <property type="entry name" value="HTH_XRE"/>
    <property type="match status" value="1"/>
</dbReference>
<dbReference type="Pfam" id="PF01381">
    <property type="entry name" value="HTH_3"/>
    <property type="match status" value="1"/>
</dbReference>
<feature type="domain" description="HTH cro/C1-type" evidence="2">
    <location>
        <begin position="13"/>
        <end position="70"/>
    </location>
</feature>
<keyword evidence="1" id="KW-0175">Coiled coil</keyword>